<feature type="domain" description="SGNH hydrolase-type esterase" evidence="1">
    <location>
        <begin position="55"/>
        <end position="282"/>
    </location>
</feature>
<keyword evidence="3" id="KW-1185">Reference proteome</keyword>
<evidence type="ECO:0000313" key="2">
    <source>
        <dbReference type="EMBL" id="MBU8874633.1"/>
    </source>
</evidence>
<proteinExistence type="predicted"/>
<dbReference type="Pfam" id="PF13472">
    <property type="entry name" value="Lipase_GDSL_2"/>
    <property type="match status" value="1"/>
</dbReference>
<protein>
    <recommendedName>
        <fullName evidence="1">SGNH hydrolase-type esterase domain-containing protein</fullName>
    </recommendedName>
</protein>
<evidence type="ECO:0000259" key="1">
    <source>
        <dbReference type="Pfam" id="PF13472"/>
    </source>
</evidence>
<comment type="caution">
    <text evidence="2">The sequence shown here is derived from an EMBL/GenBank/DDBJ whole genome shotgun (WGS) entry which is preliminary data.</text>
</comment>
<sequence length="295" mass="32291">MADKVLHVHDVELGYVPRPGVRGHVRDGGAVTIDADGLRFTGEVAAAAGSPLVLAVGDSFTYGEHVGDLDAWPAQLQRLIGHRVLNGGVSGYGFDQTVLRAERLAARHRPDVMIVGLIADDVRRTEMRRLWWHDKPWFDVEHDRLVPRGVPVPDRALLPVALRRILEQILIGLPPGLQHLTGYSVRVHPPGAGASISRLLVDRLAALQRTEGVRILLLAQYDVRVWAGGGAAEAQRRVLQPLLQRAAALGLSTFDTFSRLAAEPEPRRFYGPIHMNARGNRLIAGVLSARLASLR</sequence>
<dbReference type="RefSeq" id="WP_216960515.1">
    <property type="nucleotide sequence ID" value="NZ_JAHOPB010000001.1"/>
</dbReference>
<gene>
    <name evidence="2" type="ORF">KQ910_12735</name>
</gene>
<organism evidence="2 3">
    <name type="scientific">Reyranella humidisoli</name>
    <dbReference type="NCBI Taxonomy" id="2849149"/>
    <lineage>
        <taxon>Bacteria</taxon>
        <taxon>Pseudomonadati</taxon>
        <taxon>Pseudomonadota</taxon>
        <taxon>Alphaproteobacteria</taxon>
        <taxon>Hyphomicrobiales</taxon>
        <taxon>Reyranellaceae</taxon>
        <taxon>Reyranella</taxon>
    </lineage>
</organism>
<dbReference type="Proteomes" id="UP000727907">
    <property type="component" value="Unassembled WGS sequence"/>
</dbReference>
<dbReference type="EMBL" id="JAHOPB010000001">
    <property type="protein sequence ID" value="MBU8874633.1"/>
    <property type="molecule type" value="Genomic_DNA"/>
</dbReference>
<dbReference type="InterPro" id="IPR013830">
    <property type="entry name" value="SGNH_hydro"/>
</dbReference>
<reference evidence="2 3" key="1">
    <citation type="submission" date="2021-06" db="EMBL/GenBank/DDBJ databases">
        <authorList>
            <person name="Lee D.H."/>
        </authorList>
    </citation>
    <scope>NUCLEOTIDE SEQUENCE [LARGE SCALE GENOMIC DNA]</scope>
    <source>
        <strain evidence="2 3">MMS21-HV4-11</strain>
    </source>
</reference>
<accession>A0ABS6IK25</accession>
<evidence type="ECO:0000313" key="3">
    <source>
        <dbReference type="Proteomes" id="UP000727907"/>
    </source>
</evidence>
<name>A0ABS6IK25_9HYPH</name>